<comment type="caution">
    <text evidence="3">The sequence shown here is derived from an EMBL/GenBank/DDBJ whole genome shotgun (WGS) entry which is preliminary data.</text>
</comment>
<dbReference type="Pfam" id="PF00651">
    <property type="entry name" value="BTB"/>
    <property type="match status" value="1"/>
</dbReference>
<dbReference type="InterPro" id="IPR011333">
    <property type="entry name" value="SKP1/BTB/POZ_sf"/>
</dbReference>
<dbReference type="CDD" id="cd18186">
    <property type="entry name" value="BTB_POZ_ZBTB_KLHL-like"/>
    <property type="match status" value="1"/>
</dbReference>
<dbReference type="SMART" id="SM00225">
    <property type="entry name" value="BTB"/>
    <property type="match status" value="1"/>
</dbReference>
<keyword evidence="4" id="KW-1185">Reference proteome</keyword>
<sequence>MTLRMQHELVRTSVSDHELSTFSLSGAIAAKANPTAAADDSDIVLNCGDHTWTVSKSALVAHSKTFKSALEGDWQEAVEAVYHFRDDDPAAVEAMVVFISRDGVYPLGDDDSDISTINEDDRNSLIMDDDDSNDAGMSEDDIDPPMMECELQLKLYNFADKYDITALAAVAAAHFTKLVDDDVLRQRFPEIIRELYENSPDNIATLMMKESVVSTCAGYEAVLTGGPGYESFRELLTDAGYLIELSITSRS</sequence>
<name>A0A0F4GTI2_9PEZI</name>
<proteinExistence type="predicted"/>
<reference evidence="3 4" key="1">
    <citation type="submission" date="2015-03" db="EMBL/GenBank/DDBJ databases">
        <title>RNA-seq based gene annotation and comparative genomics of four Zymoseptoria species reveal species-specific pathogenicity related genes and transposable element activity.</title>
        <authorList>
            <person name="Grandaubert J."/>
            <person name="Bhattacharyya A."/>
            <person name="Stukenbrock E.H."/>
        </authorList>
    </citation>
    <scope>NUCLEOTIDE SEQUENCE [LARGE SCALE GENOMIC DNA]</scope>
    <source>
        <strain evidence="3 4">Zb18110</strain>
    </source>
</reference>
<dbReference type="InterPro" id="IPR000210">
    <property type="entry name" value="BTB/POZ_dom"/>
</dbReference>
<dbReference type="AlphaFoldDB" id="A0A0F4GTI2"/>
<evidence type="ECO:0000256" key="1">
    <source>
        <dbReference type="SAM" id="MobiDB-lite"/>
    </source>
</evidence>
<dbReference type="EMBL" id="LAFY01000315">
    <property type="protein sequence ID" value="KJY00539.1"/>
    <property type="molecule type" value="Genomic_DNA"/>
</dbReference>
<dbReference type="Proteomes" id="UP000033647">
    <property type="component" value="Unassembled WGS sequence"/>
</dbReference>
<dbReference type="OrthoDB" id="6359816at2759"/>
<protein>
    <recommendedName>
        <fullName evidence="2">BTB domain-containing protein</fullName>
    </recommendedName>
</protein>
<dbReference type="SUPFAM" id="SSF54695">
    <property type="entry name" value="POZ domain"/>
    <property type="match status" value="1"/>
</dbReference>
<feature type="domain" description="BTB" evidence="2">
    <location>
        <begin position="41"/>
        <end position="99"/>
    </location>
</feature>
<feature type="region of interest" description="Disordered" evidence="1">
    <location>
        <begin position="123"/>
        <end position="143"/>
    </location>
</feature>
<organism evidence="3 4">
    <name type="scientific">Zymoseptoria brevis</name>
    <dbReference type="NCBI Taxonomy" id="1047168"/>
    <lineage>
        <taxon>Eukaryota</taxon>
        <taxon>Fungi</taxon>
        <taxon>Dikarya</taxon>
        <taxon>Ascomycota</taxon>
        <taxon>Pezizomycotina</taxon>
        <taxon>Dothideomycetes</taxon>
        <taxon>Dothideomycetidae</taxon>
        <taxon>Mycosphaerellales</taxon>
        <taxon>Mycosphaerellaceae</taxon>
        <taxon>Zymoseptoria</taxon>
    </lineage>
</organism>
<evidence type="ECO:0000313" key="4">
    <source>
        <dbReference type="Proteomes" id="UP000033647"/>
    </source>
</evidence>
<gene>
    <name evidence="3" type="ORF">TI39_contig323g00013</name>
</gene>
<dbReference type="PANTHER" id="PTHR47843:SF5">
    <property type="entry name" value="BTB_POZ DOMAIN PROTEIN"/>
    <property type="match status" value="1"/>
</dbReference>
<evidence type="ECO:0000259" key="2">
    <source>
        <dbReference type="PROSITE" id="PS50097"/>
    </source>
</evidence>
<dbReference type="PROSITE" id="PS50097">
    <property type="entry name" value="BTB"/>
    <property type="match status" value="1"/>
</dbReference>
<dbReference type="PANTHER" id="PTHR47843">
    <property type="entry name" value="BTB DOMAIN-CONTAINING PROTEIN-RELATED"/>
    <property type="match status" value="1"/>
</dbReference>
<evidence type="ECO:0000313" key="3">
    <source>
        <dbReference type="EMBL" id="KJY00539.1"/>
    </source>
</evidence>
<dbReference type="STRING" id="1047168.A0A0F4GTI2"/>
<feature type="compositionally biased region" description="Acidic residues" evidence="1">
    <location>
        <begin position="127"/>
        <end position="143"/>
    </location>
</feature>
<dbReference type="Gene3D" id="3.30.710.10">
    <property type="entry name" value="Potassium Channel Kv1.1, Chain A"/>
    <property type="match status" value="1"/>
</dbReference>
<accession>A0A0F4GTI2</accession>